<dbReference type="InterPro" id="IPR027417">
    <property type="entry name" value="P-loop_NTPase"/>
</dbReference>
<dbReference type="PANTHER" id="PTHR36766:SF45">
    <property type="entry name" value="NB-ARC DOMAIN-CONTAINING PROTEIN"/>
    <property type="match status" value="1"/>
</dbReference>
<dbReference type="SUPFAM" id="SSF55347">
    <property type="entry name" value="Glyceraldehyde-3-phosphate dehydrogenase-like, C-terminal domain"/>
    <property type="match status" value="1"/>
</dbReference>
<keyword evidence="7" id="KW-1185">Reference proteome</keyword>
<protein>
    <recommendedName>
        <fullName evidence="8">NB-ARC domain-containing protein</fullName>
    </recommendedName>
</protein>
<evidence type="ECO:0000259" key="4">
    <source>
        <dbReference type="Pfam" id="PF00931"/>
    </source>
</evidence>
<feature type="compositionally biased region" description="Low complexity" evidence="3">
    <location>
        <begin position="301"/>
        <end position="315"/>
    </location>
</feature>
<reference evidence="6 7" key="1">
    <citation type="submission" date="2024-05" db="EMBL/GenBank/DDBJ databases">
        <title>Haplotype-resolved chromosome-level genome assembly of Huyou (Citrus changshanensis).</title>
        <authorList>
            <person name="Miao C."/>
            <person name="Chen W."/>
            <person name="Wu Y."/>
            <person name="Wang L."/>
            <person name="Zhao S."/>
            <person name="Grierson D."/>
            <person name="Xu C."/>
            <person name="Chen K."/>
        </authorList>
    </citation>
    <scope>NUCLEOTIDE SEQUENCE [LARGE SCALE GENOMIC DNA]</scope>
    <source>
        <strain evidence="6">01-14</strain>
        <tissue evidence="6">Leaf</tissue>
    </source>
</reference>
<dbReference type="SUPFAM" id="SSF52540">
    <property type="entry name" value="P-loop containing nucleoside triphosphate hydrolases"/>
    <property type="match status" value="1"/>
</dbReference>
<evidence type="ECO:0000313" key="7">
    <source>
        <dbReference type="Proteomes" id="UP001428341"/>
    </source>
</evidence>
<evidence type="ECO:0008006" key="8">
    <source>
        <dbReference type="Google" id="ProtNLM"/>
    </source>
</evidence>
<dbReference type="Pfam" id="PF23598">
    <property type="entry name" value="LRR_14"/>
    <property type="match status" value="1"/>
</dbReference>
<comment type="caution">
    <text evidence="6">The sequence shown here is derived from an EMBL/GenBank/DDBJ whole genome shotgun (WGS) entry which is preliminary data.</text>
</comment>
<accession>A0AAP0MZV0</accession>
<dbReference type="EMBL" id="JBCGBO010000001">
    <property type="protein sequence ID" value="KAK9230207.1"/>
    <property type="molecule type" value="Genomic_DNA"/>
</dbReference>
<dbReference type="InterPro" id="IPR055414">
    <property type="entry name" value="LRR_R13L4/SHOC2-like"/>
</dbReference>
<dbReference type="PANTHER" id="PTHR36766">
    <property type="entry name" value="PLANT BROAD-SPECTRUM MILDEW RESISTANCE PROTEIN RPW8"/>
    <property type="match status" value="1"/>
</dbReference>
<keyword evidence="2" id="KW-0611">Plant defense</keyword>
<dbReference type="AlphaFoldDB" id="A0AAP0MZV0"/>
<dbReference type="GO" id="GO:0043531">
    <property type="term" value="F:ADP binding"/>
    <property type="evidence" value="ECO:0007669"/>
    <property type="project" value="InterPro"/>
</dbReference>
<proteinExistence type="predicted"/>
<dbReference type="Gene3D" id="3.40.50.300">
    <property type="entry name" value="P-loop containing nucleotide triphosphate hydrolases"/>
    <property type="match status" value="1"/>
</dbReference>
<dbReference type="SUPFAM" id="SSF52058">
    <property type="entry name" value="L domain-like"/>
    <property type="match status" value="1"/>
</dbReference>
<feature type="region of interest" description="Disordered" evidence="3">
    <location>
        <begin position="294"/>
        <end position="315"/>
    </location>
</feature>
<organism evidence="6 7">
    <name type="scientific">Citrus x changshan-huyou</name>
    <dbReference type="NCBI Taxonomy" id="2935761"/>
    <lineage>
        <taxon>Eukaryota</taxon>
        <taxon>Viridiplantae</taxon>
        <taxon>Streptophyta</taxon>
        <taxon>Embryophyta</taxon>
        <taxon>Tracheophyta</taxon>
        <taxon>Spermatophyta</taxon>
        <taxon>Magnoliopsida</taxon>
        <taxon>eudicotyledons</taxon>
        <taxon>Gunneridae</taxon>
        <taxon>Pentapetalae</taxon>
        <taxon>rosids</taxon>
        <taxon>malvids</taxon>
        <taxon>Sapindales</taxon>
        <taxon>Rutaceae</taxon>
        <taxon>Aurantioideae</taxon>
        <taxon>Citrus</taxon>
    </lineage>
</organism>
<feature type="domain" description="NB-ARC" evidence="4">
    <location>
        <begin position="1"/>
        <end position="97"/>
    </location>
</feature>
<gene>
    <name evidence="6" type="ORF">WN944_023174</name>
</gene>
<dbReference type="Proteomes" id="UP001428341">
    <property type="component" value="Unassembled WGS sequence"/>
</dbReference>
<name>A0AAP0MZV0_9ROSI</name>
<evidence type="ECO:0000313" key="6">
    <source>
        <dbReference type="EMBL" id="KAK9230207.1"/>
    </source>
</evidence>
<dbReference type="Gene3D" id="3.30.360.10">
    <property type="entry name" value="Dihydrodipicolinate Reductase, domain 2"/>
    <property type="match status" value="1"/>
</dbReference>
<evidence type="ECO:0000259" key="5">
    <source>
        <dbReference type="Pfam" id="PF23598"/>
    </source>
</evidence>
<feature type="domain" description="Disease resistance R13L4/SHOC-2-like LRR" evidence="5">
    <location>
        <begin position="103"/>
        <end position="223"/>
    </location>
</feature>
<dbReference type="InterPro" id="IPR032675">
    <property type="entry name" value="LRR_dom_sf"/>
</dbReference>
<dbReference type="InterPro" id="IPR002182">
    <property type="entry name" value="NB-ARC"/>
</dbReference>
<sequence>MGGIGKTTLAQLAYNDADVINNFNVRIWVCVSDPFDEFRIAKAIIENLEGSTPNLGELNSLHQRINNSIAGKKVLLVLDDVWTEDGNKWESFQRCLINGHRGRIEELPETFCELFNLQNLDLRRCSKFKRLPQNIGKLVNLRHLIFEEDGLDYMPKGMGSLTGLRTLSEFVAMNLLCHKGQSATSQLFWLTKESLNRVGSYDGEGTMVNLLASLEKIKEAEILALIVFAIRSNSSRDEELKIGQTKMKSVMVYFLVRAGISYNHLGNNDCMKLSAQPIIPKAASSPAVMYFEPSEHPNRLHSSSHMNSNSISGQI</sequence>
<evidence type="ECO:0000256" key="3">
    <source>
        <dbReference type="SAM" id="MobiDB-lite"/>
    </source>
</evidence>
<dbReference type="Gene3D" id="3.80.10.10">
    <property type="entry name" value="Ribonuclease Inhibitor"/>
    <property type="match status" value="1"/>
</dbReference>
<evidence type="ECO:0000256" key="1">
    <source>
        <dbReference type="ARBA" id="ARBA00022737"/>
    </source>
</evidence>
<keyword evidence="1" id="KW-0677">Repeat</keyword>
<dbReference type="Pfam" id="PF00931">
    <property type="entry name" value="NB-ARC"/>
    <property type="match status" value="1"/>
</dbReference>
<evidence type="ECO:0000256" key="2">
    <source>
        <dbReference type="ARBA" id="ARBA00022821"/>
    </source>
</evidence>
<dbReference type="GO" id="GO:0006952">
    <property type="term" value="P:defense response"/>
    <property type="evidence" value="ECO:0007669"/>
    <property type="project" value="UniProtKB-KW"/>
</dbReference>